<gene>
    <name evidence="2" type="ORF">ABZV61_41925</name>
</gene>
<comment type="caution">
    <text evidence="2">The sequence shown here is derived from an EMBL/GenBank/DDBJ whole genome shotgun (WGS) entry which is preliminary data.</text>
</comment>
<dbReference type="RefSeq" id="WP_356713509.1">
    <property type="nucleotide sequence ID" value="NZ_JBEXIP010000089.1"/>
</dbReference>
<dbReference type="EMBL" id="JBEXIP010000089">
    <property type="protein sequence ID" value="MET8439107.1"/>
    <property type="molecule type" value="Genomic_DNA"/>
</dbReference>
<evidence type="ECO:0000313" key="2">
    <source>
        <dbReference type="EMBL" id="MET8439107.1"/>
    </source>
</evidence>
<proteinExistence type="predicted"/>
<protein>
    <submittedName>
        <fullName evidence="2">RHS repeat-associated core domain-containing protein</fullName>
    </submittedName>
</protein>
<evidence type="ECO:0000256" key="1">
    <source>
        <dbReference type="SAM" id="MobiDB-lite"/>
    </source>
</evidence>
<dbReference type="NCBIfam" id="TIGR03696">
    <property type="entry name" value="Rhs_assc_core"/>
    <property type="match status" value="1"/>
</dbReference>
<dbReference type="InterPro" id="IPR022385">
    <property type="entry name" value="Rhs_assc_core"/>
</dbReference>
<dbReference type="Pfam" id="PF05593">
    <property type="entry name" value="RHS_repeat"/>
    <property type="match status" value="1"/>
</dbReference>
<dbReference type="PANTHER" id="PTHR32305:SF17">
    <property type="entry name" value="TRNA NUCLEASE WAPA"/>
    <property type="match status" value="1"/>
</dbReference>
<reference evidence="2 3" key="1">
    <citation type="submission" date="2024-06" db="EMBL/GenBank/DDBJ databases">
        <title>The Natural Products Discovery Center: Release of the First 8490 Sequenced Strains for Exploring Actinobacteria Biosynthetic Diversity.</title>
        <authorList>
            <person name="Kalkreuter E."/>
            <person name="Kautsar S.A."/>
            <person name="Yang D."/>
            <person name="Bader C.D."/>
            <person name="Teijaro C.N."/>
            <person name="Fluegel L."/>
            <person name="Davis C.M."/>
            <person name="Simpson J.R."/>
            <person name="Lauterbach L."/>
            <person name="Steele A.D."/>
            <person name="Gui C."/>
            <person name="Meng S."/>
            <person name="Li G."/>
            <person name="Viehrig K."/>
            <person name="Ye F."/>
            <person name="Su P."/>
            <person name="Kiefer A.F."/>
            <person name="Nichols A."/>
            <person name="Cepeda A.J."/>
            <person name="Yan W."/>
            <person name="Fan B."/>
            <person name="Jiang Y."/>
            <person name="Adhikari A."/>
            <person name="Zheng C.-J."/>
            <person name="Schuster L."/>
            <person name="Cowan T.M."/>
            <person name="Smanski M.J."/>
            <person name="Chevrette M.G."/>
            <person name="De Carvalho L.P.S."/>
            <person name="Shen B."/>
        </authorList>
    </citation>
    <scope>NUCLEOTIDE SEQUENCE [LARGE SCALE GENOMIC DNA]</scope>
    <source>
        <strain evidence="2 3">NPDC005137</strain>
    </source>
</reference>
<dbReference type="InterPro" id="IPR050708">
    <property type="entry name" value="T6SS_VgrG/RHS"/>
</dbReference>
<dbReference type="Proteomes" id="UP001550044">
    <property type="component" value="Unassembled WGS sequence"/>
</dbReference>
<feature type="compositionally biased region" description="Polar residues" evidence="1">
    <location>
        <begin position="1890"/>
        <end position="1901"/>
    </location>
</feature>
<feature type="region of interest" description="Disordered" evidence="1">
    <location>
        <begin position="1026"/>
        <end position="1050"/>
    </location>
</feature>
<name>A0ABV2UMP0_9ACTN</name>
<keyword evidence="3" id="KW-1185">Reference proteome</keyword>
<evidence type="ECO:0000313" key="3">
    <source>
        <dbReference type="Proteomes" id="UP001550044"/>
    </source>
</evidence>
<sequence>MPLFGRRTATKTATRWHTRIAVTVAFVLLPGVLTPLTATAQESHPLGRPDQPKPVSAKMLPLKPKQTATGRLIARQAAANKKAADRALRDQDATVVWPTAATATLTMPTTGATKVTAGSLPVALSAPTGKQARAKKAAQTVKVSVLSHSRTTTLGIKGVALTVTAPHSGGTADFTVDYSAFADAYGGDWAGRLQVLHLPNCALAHPGKASCRTTEPVTFTNDRGGQKLRAHLVFSTTDSASETTVSGTSPAAKSQAVDGQTMVLALAAGTKSGGGDYKATPLSASSTWQAGGSSGTFTWNYPLKAPPSAAGPSPDLAISYDSGSVDGRTASTNNQGSQIGEGFDLTSSYVERKYGSCDDDGQDGKYDLCWKYDNASLVLNGKATELVKDDTTGKWRLKDDDASVVTHSTGADNGDDGDDVTGGKGDGKGEYWTVTTGGGMKYVFGLNKLDGAGSERTNSVWTVPVFGDDDGEPGYADGTSFSARAKTQAWRWNLDYVEDTHGNAMSYWYTAETNNYDKLGDDTTGTPYTRGGYLSKILYGQRAGFLFSANPVASDRVTFTYNERCIRDDGGCDSLTDSTSAHWPDVPYDAICKDGDKCTGNVGPSFFTRKRLTGITTHAWNAALTPSADFQPVDSWKLTQDYRDPGETGDSADQSLWLKSIQHTGEHGTPLSTDPVSFTSEFLTNRVDGSADDILPLAKPRLTGITTETGAKTAVTYAAPDCVAGETMPRPDQNTRTCYPVYWAPNGGEPVLDWFQKYPVTAVETSDETGASGTINDTYQYTGGGAWHYNDDPMTPQKERTWSIWRGFAKVTHLTGPSNGTQSKAVNVYMRGMNGDRLLESDGKTLDPDARRTAQSTGIKATALTDADQYGGFIRESVTYDGASEVAGTVNDPWSHKTATQHKSYADTEAYYVRTGATHTRTSITSSPSADRTRTTATTYDDYGMPQAVEDNGDDAVTGDETCTRTWYARNTSAGLTSLPSRSRTTAKPCDTADSALSLPTDSTTVGDVISDTATTYDATTAWTADQTPTRGEPQWTGRASGYDSSDQPSWQKLSTTTFDTLGRPLVVRDTADTQLSKTTYTPVAAGPLTTMAVADAKFTTNTVVDFATGAPTKVTDPNSKITETTYDSLGRTTQVWLPNRLRIANATPNYTYAYHPSQDTASWVSTSSLTPTASGYTTTYTIYDSLLRARETQSPSPSGGRIVNLTQYDTRGLAASTLTDIWDANNAPSGTPATVEGGQAPLQVDTTYDGAARPVTSETKVQGAHRWTTTTDYQGDRVIQTAPTGGQATATLTNALGQTTETREYATPDATGSYNHTRYTYTPAGQQKTITAHDNSVFSYTYDLFGRQISATDPDKGSSSTHYNSLDQVDWTQDAESRKLLYQYDVLGRKTDLWQTDTTAANMLAHWDYDQATNGKGQQDTATRYVGGSGGQAYVKKITKFDGFYNATNTSLTLPANDALVSAGVGPTLNFDAFYNAANQLSSIGAPAVAGLASEAVTNAYDNLGNLKTVNGTTGYLLGAAYSQLGDLTTLTLGMDDTSSARKAYLNYSYENGTRRLTRSYVTDDVHGYMPQDLNFTQDDAGNVTSISDASTLGGTGKADNQCFTYDGYSRLTEAWTPKITDCADTGRTTANLGGAAPYWTSYSYTASGQRNTETQNLATGSQTTNYVYGTANSQPHPLDHTTGTKNSTYTYDKTGNTTHRPGTTATQTLTYNSEGKLASLTEGTKQTNYIYDADGNLLIRRATGDGDTILYLGDTEVRLTIKGTTKTLSGTRYYTAGGQTIAVRTAVSGTSGTKLAFLAADHHGTSSIALDAATYAVTKRYSTPFGAPRGTKVTNWPDDKAFLGKPADESTSLTHVGAREYDPGIGQFLSVDPVLSLNQPQSLNGYAYANNSPVTSSDPTGLCMDPGNGHCQPDDGGKSGSQKPDPAYGNTNPPYNGPYDGTRASVGGGDGTANAGNTSGGPGTPQCYYAMGMNYGCGGGFGPSDSMTNNGNGTTTINVTNSSIPDLCEDESFRCTMRNSLFKSAVSSGMLGGSLGFFGIRGGRIEREYGVPQGISPRNFTIISKMLRANGVDRIGKISVQGSRAAQQVGPDSDLDIAILVSPSRYNEMIKESFPSPRPGNARYKTYTHAVEYGKITAGDVKPRLSNIRNQLQEQLGMKVDLSVIKIGGDFDKGPYVDIR</sequence>
<dbReference type="InterPro" id="IPR031325">
    <property type="entry name" value="RHS_repeat"/>
</dbReference>
<dbReference type="PANTHER" id="PTHR32305">
    <property type="match status" value="1"/>
</dbReference>
<feature type="region of interest" description="Disordered" evidence="1">
    <location>
        <begin position="406"/>
        <end position="425"/>
    </location>
</feature>
<dbReference type="Gene3D" id="2.180.10.10">
    <property type="entry name" value="RHS repeat-associated core"/>
    <property type="match status" value="2"/>
</dbReference>
<accession>A0ABV2UMP0</accession>
<feature type="region of interest" description="Disordered" evidence="1">
    <location>
        <begin position="1890"/>
        <end position="1962"/>
    </location>
</feature>
<organism evidence="2 3">
    <name type="scientific">Streptomyces sp. 900116325</name>
    <dbReference type="NCBI Taxonomy" id="3154295"/>
    <lineage>
        <taxon>Bacteria</taxon>
        <taxon>Bacillati</taxon>
        <taxon>Actinomycetota</taxon>
        <taxon>Actinomycetes</taxon>
        <taxon>Kitasatosporales</taxon>
        <taxon>Streptomycetaceae</taxon>
        <taxon>Streptomyces</taxon>
    </lineage>
</organism>